<comment type="function">
    <text evidence="1">Catalyzes the reversible adenylation of nicotinate mononucleotide (NaMN) to nicotinic acid adenine dinucleotide (NaAD).</text>
</comment>
<dbReference type="EC" id="2.7.7.18" evidence="3"/>
<dbReference type="GO" id="GO:0005524">
    <property type="term" value="F:ATP binding"/>
    <property type="evidence" value="ECO:0007669"/>
    <property type="project" value="UniProtKB-KW"/>
</dbReference>
<evidence type="ECO:0000256" key="1">
    <source>
        <dbReference type="ARBA" id="ARBA00002324"/>
    </source>
</evidence>
<evidence type="ECO:0000256" key="9">
    <source>
        <dbReference type="ARBA" id="ARBA00023027"/>
    </source>
</evidence>
<evidence type="ECO:0000256" key="6">
    <source>
        <dbReference type="ARBA" id="ARBA00022695"/>
    </source>
</evidence>
<name>A0A6P1MJT3_9FIRM</name>
<comment type="catalytic activity">
    <reaction evidence="10">
        <text>nicotinate beta-D-ribonucleotide + ATP + H(+) = deamido-NAD(+) + diphosphate</text>
        <dbReference type="Rhea" id="RHEA:22860"/>
        <dbReference type="ChEBI" id="CHEBI:15378"/>
        <dbReference type="ChEBI" id="CHEBI:30616"/>
        <dbReference type="ChEBI" id="CHEBI:33019"/>
        <dbReference type="ChEBI" id="CHEBI:57502"/>
        <dbReference type="ChEBI" id="CHEBI:58437"/>
        <dbReference type="EC" id="2.7.7.18"/>
    </reaction>
</comment>
<comment type="pathway">
    <text evidence="2">Cofactor biosynthesis; NAD(+) biosynthesis; deamido-NAD(+) from nicotinate D-ribonucleotide: step 1/1.</text>
</comment>
<dbReference type="PANTHER" id="PTHR39321">
    <property type="entry name" value="NICOTINATE-NUCLEOTIDE ADENYLYLTRANSFERASE-RELATED"/>
    <property type="match status" value="1"/>
</dbReference>
<dbReference type="SUPFAM" id="SSF109604">
    <property type="entry name" value="HD-domain/PDEase-like"/>
    <property type="match status" value="1"/>
</dbReference>
<evidence type="ECO:0000256" key="3">
    <source>
        <dbReference type="ARBA" id="ARBA00012389"/>
    </source>
</evidence>
<evidence type="ECO:0000256" key="4">
    <source>
        <dbReference type="ARBA" id="ARBA00022642"/>
    </source>
</evidence>
<dbReference type="SUPFAM" id="SSF48371">
    <property type="entry name" value="ARM repeat"/>
    <property type="match status" value="1"/>
</dbReference>
<evidence type="ECO:0000256" key="5">
    <source>
        <dbReference type="ARBA" id="ARBA00022679"/>
    </source>
</evidence>
<evidence type="ECO:0000256" key="7">
    <source>
        <dbReference type="ARBA" id="ARBA00022741"/>
    </source>
</evidence>
<sequence>MSKKTIMDLYKQLEVSLTDRAFLKEINVSRKTMINLLQNHDWQDNIGYLASLEEITCNDIIKVSQSTIESLEAAPEEGWLEFIKNSTVEKLFPTGAQGKKSIGMAVLLRIFRIFLTWQNKNRSFEPSRNIEFLTDEEAKLCTIKEEYAKFMKFWNENYIYEFMLIFKELTSFNTVGHISGVHFVAMHIARQLKKLHVPIDIALVSGAAAGHDLGKYGCKPSETGKIPYLHYYYTNQLFKENGMPTIAHIATNHSTWDLELENLSVESLVLIYADFRVKSSRDKAGNEIVNFYTLKESFDVILNKLDNVDETKRQRYIRVYSKLRDFEKYIENMGTSVDLKSDAPLKIEQKGGSLLNTQQTISKLKFLAIEHNIRLMSNFNNETSFANLLEKARSEKQWKNIRAYLNIFSEYSTYMTQKQKLCTLHFLYELLMHREGDIRRLAAGIMAAIIVNYDEEFRKELPEGAHADLEEITALELWKQFIDKIVFPDYKITEQHKRWIGYSLKTLIATMMEKCRTEEEKTQFLNVFFSYFENMNIQDGTAFTLLAAVLVVPLENCSDSCVIKLMNFGAELSEREHLEIKIGALRFAKYAVTVSTDKSFINKIKTYAMKIMENVTEELVSVIYLKYKILSAIGDCTEKQYQYEYTLYKENKVESDLYLENLKIGTPWVIKAVNIEFLLDKLNMEMYEEKLHIATHFSNLVKVSERITVRHSAGKGLLQVIKLLSLDQRNEIIIEMTKGLEIGEYQFSKYIPEYLGELAMYLHPRELDELISDLKKLADSTNQRIASVTFDTLGVMIKKYPDYKDIFAESPEIYENRRDLMIGMLIRGYANYDEIVSQEAFLVIGQSIFGSSELFLQDKKVVFEKIYKKIVTLIADKKENELSFYNNAAALNHLYRFITDYIMQYGNFDFKDNNRVAFFPGTFDPFSLSHKGIVQEIKKLGFEVYLALDEFSWSKKTQPRMIRKKIVSMSVADEGDVYIFPDDISVNIANPADLRRLREIFANRELYMVVGSDVIVNASSYRKETAPDSIHHMNHIVFKRASAVEGHLDSDNQNNTYDQILGNVIELKLPIHLEDISSTRIRENIDNNRDISNLIDTVAQNYIYKNSLYLREPQYKSIIRSCSLSFKVIGQNNHEVLCAVKAAMGDITAIKDSLQNYLKTKNVNAMIIKNGSDNNKVLGVVLFHELDTVNLYNEFNNSEVASYIREHSSGKIIVLGAAIISKNNIIDDLEQILLTETIADCLQKGFTYAVYNPVFSRTELNNKKLEEVMKRQGFFKIIGNLQNLSVYFVDMKSPIILFENMEMRIKGPFNKNAKVLQVLKQAHINMQTALTQVYKGSLVLSFDSAIMHHKLVDMITELNGVPRESTKIRKLGPFMCVPFGKILDGKAVPNTVTKTLHTEKTFDTKIKSFKIKEFPNYTTLENQIGTIDSFDRPILLVDDLLHKGHRLKELDPIFKQTNLKIEKIIVGVLSGRGKDLMAIQGRDVNCAYFIPNLRTWFIDDAMYPFLGGDSVEREYSFIANLLPSVNLILPYVLPAFLAGENRKEVFKLSLTCLKSAKKILQVLEEEYQLAFEKNLTLSRLGEVINSPRFPDKGYCVKYDENLAPSVYISNDIEKLMRLKNII</sequence>
<dbReference type="InterPro" id="IPR005248">
    <property type="entry name" value="NadD/NMNAT"/>
</dbReference>
<dbReference type="RefSeq" id="WP_162361050.1">
    <property type="nucleotide sequence ID" value="NZ_CP047591.1"/>
</dbReference>
<keyword evidence="7" id="KW-0547">Nucleotide-binding</keyword>
<dbReference type="Proteomes" id="UP000463883">
    <property type="component" value="Chromosome"/>
</dbReference>
<accession>A0A6P1MJT3</accession>
<reference evidence="12 13" key="1">
    <citation type="submission" date="2020-01" db="EMBL/GenBank/DDBJ databases">
        <title>Genomic analysis of Aminipila sp. CBA3637.</title>
        <authorList>
            <person name="Kim Y.B."/>
            <person name="Roh S.W."/>
        </authorList>
    </citation>
    <scope>NUCLEOTIDE SEQUENCE [LARGE SCALE GENOMIC DNA]</scope>
    <source>
        <strain evidence="12 13">CBA3637</strain>
    </source>
</reference>
<dbReference type="PANTHER" id="PTHR39321:SF3">
    <property type="entry name" value="PHOSPHOPANTETHEINE ADENYLYLTRANSFERASE"/>
    <property type="match status" value="1"/>
</dbReference>
<dbReference type="EMBL" id="CP047591">
    <property type="protein sequence ID" value="QHI71275.1"/>
    <property type="molecule type" value="Genomic_DNA"/>
</dbReference>
<dbReference type="InterPro" id="IPR016024">
    <property type="entry name" value="ARM-type_fold"/>
</dbReference>
<dbReference type="GO" id="GO:0009435">
    <property type="term" value="P:NAD+ biosynthetic process"/>
    <property type="evidence" value="ECO:0007669"/>
    <property type="project" value="InterPro"/>
</dbReference>
<dbReference type="Pfam" id="PF01467">
    <property type="entry name" value="CTP_transf_like"/>
    <property type="match status" value="1"/>
</dbReference>
<keyword evidence="9" id="KW-0520">NAD</keyword>
<dbReference type="GO" id="GO:0004515">
    <property type="term" value="F:nicotinate-nucleotide adenylyltransferase activity"/>
    <property type="evidence" value="ECO:0007669"/>
    <property type="project" value="UniProtKB-EC"/>
</dbReference>
<keyword evidence="6" id="KW-0548">Nucleotidyltransferase</keyword>
<feature type="domain" description="Cytidyltransferase-like" evidence="11">
    <location>
        <begin position="918"/>
        <end position="1083"/>
    </location>
</feature>
<dbReference type="Gene3D" id="3.40.50.620">
    <property type="entry name" value="HUPs"/>
    <property type="match status" value="1"/>
</dbReference>
<evidence type="ECO:0000259" key="11">
    <source>
        <dbReference type="Pfam" id="PF01467"/>
    </source>
</evidence>
<keyword evidence="5" id="KW-0808">Transferase</keyword>
<dbReference type="InterPro" id="IPR014729">
    <property type="entry name" value="Rossmann-like_a/b/a_fold"/>
</dbReference>
<gene>
    <name evidence="12" type="ORF">Ami3637_01660</name>
</gene>
<dbReference type="InterPro" id="IPR004821">
    <property type="entry name" value="Cyt_trans-like"/>
</dbReference>
<keyword evidence="4" id="KW-0662">Pyridine nucleotide biosynthesis</keyword>
<keyword evidence="8" id="KW-0067">ATP-binding</keyword>
<evidence type="ECO:0000313" key="12">
    <source>
        <dbReference type="EMBL" id="QHI71275.1"/>
    </source>
</evidence>
<dbReference type="SUPFAM" id="SSF52374">
    <property type="entry name" value="Nucleotidylyl transferase"/>
    <property type="match status" value="1"/>
</dbReference>
<protein>
    <recommendedName>
        <fullName evidence="3">nicotinate-nucleotide adenylyltransferase</fullName>
        <ecNumber evidence="3">2.7.7.18</ecNumber>
    </recommendedName>
</protein>
<proteinExistence type="predicted"/>
<dbReference type="KEGG" id="amic:Ami3637_01660"/>
<evidence type="ECO:0000256" key="10">
    <source>
        <dbReference type="ARBA" id="ARBA00048721"/>
    </source>
</evidence>
<evidence type="ECO:0000256" key="8">
    <source>
        <dbReference type="ARBA" id="ARBA00022840"/>
    </source>
</evidence>
<keyword evidence="13" id="KW-1185">Reference proteome</keyword>
<organism evidence="12 13">
    <name type="scientific">Aminipila terrae</name>
    <dbReference type="NCBI Taxonomy" id="2697030"/>
    <lineage>
        <taxon>Bacteria</taxon>
        <taxon>Bacillati</taxon>
        <taxon>Bacillota</taxon>
        <taxon>Clostridia</taxon>
        <taxon>Peptostreptococcales</taxon>
        <taxon>Anaerovoracaceae</taxon>
        <taxon>Aminipila</taxon>
    </lineage>
</organism>
<evidence type="ECO:0000256" key="2">
    <source>
        <dbReference type="ARBA" id="ARBA00005019"/>
    </source>
</evidence>
<evidence type="ECO:0000313" key="13">
    <source>
        <dbReference type="Proteomes" id="UP000463883"/>
    </source>
</evidence>